<gene>
    <name evidence="1" type="ORF">FWILDA_LOCUS15132</name>
</gene>
<proteinExistence type="predicted"/>
<dbReference type="Proteomes" id="UP001153678">
    <property type="component" value="Unassembled WGS sequence"/>
</dbReference>
<sequence>DTRPDRALARNWDSDRSCNQLHIHQPTFTDGENNNVNISGLVKGGTFNAGSNSMYETKCPSKEQETYHHNYIEDPEYFDKLIDSVDLTYIGGEDDLASPRPKSEIPVVNSWDSFENDGIDVVKIFGSLRNSLPRKNPEVHPPYWGILDLTGQHKPTKNKLIKIWGELLNDFRLDVAWKMIELNRSEIELFDNIEELKIQQTFPILSAHLVILKSYLEHFKLPINEGELMIRFVAPAFDPFQDKFRKYWKLQKASELQLIASRERRMEDQDPNNERARVGQKTDIIIELPTGPALEGFICEVSGGLPAGCPKKIWTDKLKLMVGMRDMINRSKFRELAKTRFMSQVSLPASANELPAYEAVHTMLRTLEHRLSKLTDYCTELKVEHARLRRKRDYMYQDHLAFSNNFPNSSPQK</sequence>
<evidence type="ECO:0000313" key="2">
    <source>
        <dbReference type="Proteomes" id="UP001153678"/>
    </source>
</evidence>
<comment type="caution">
    <text evidence="1">The sequence shown here is derived from an EMBL/GenBank/DDBJ whole genome shotgun (WGS) entry which is preliminary data.</text>
</comment>
<dbReference type="EMBL" id="CAMKVN010007502">
    <property type="protein sequence ID" value="CAI2191560.1"/>
    <property type="molecule type" value="Genomic_DNA"/>
</dbReference>
<protein>
    <submittedName>
        <fullName evidence="1">12549_t:CDS:1</fullName>
    </submittedName>
</protein>
<feature type="non-terminal residue" evidence="1">
    <location>
        <position position="413"/>
    </location>
</feature>
<dbReference type="AlphaFoldDB" id="A0A9W4T4B0"/>
<reference evidence="1" key="1">
    <citation type="submission" date="2022-08" db="EMBL/GenBank/DDBJ databases">
        <authorList>
            <person name="Kallberg Y."/>
            <person name="Tangrot J."/>
            <person name="Rosling A."/>
        </authorList>
    </citation>
    <scope>NUCLEOTIDE SEQUENCE</scope>
    <source>
        <strain evidence="1">Wild A</strain>
    </source>
</reference>
<accession>A0A9W4T4B0</accession>
<name>A0A9W4T4B0_9GLOM</name>
<dbReference type="OrthoDB" id="2399986at2759"/>
<evidence type="ECO:0000313" key="1">
    <source>
        <dbReference type="EMBL" id="CAI2191560.1"/>
    </source>
</evidence>
<keyword evidence="2" id="KW-1185">Reference proteome</keyword>
<organism evidence="1 2">
    <name type="scientific">Funneliformis geosporum</name>
    <dbReference type="NCBI Taxonomy" id="1117311"/>
    <lineage>
        <taxon>Eukaryota</taxon>
        <taxon>Fungi</taxon>
        <taxon>Fungi incertae sedis</taxon>
        <taxon>Mucoromycota</taxon>
        <taxon>Glomeromycotina</taxon>
        <taxon>Glomeromycetes</taxon>
        <taxon>Glomerales</taxon>
        <taxon>Glomeraceae</taxon>
        <taxon>Funneliformis</taxon>
    </lineage>
</organism>